<dbReference type="InterPro" id="IPR050330">
    <property type="entry name" value="Bact_OuterMem_StrucFunc"/>
</dbReference>
<reference evidence="6 7" key="1">
    <citation type="submission" date="2020-05" db="EMBL/GenBank/DDBJ databases">
        <title>Azospirillum oleiclasticum sp. nov, a nitrogen-fixing and heavy crude oil-emulsifying bacterium isolated from the crude oil of Yumen Oilfield.</title>
        <authorList>
            <person name="Wu D."/>
            <person name="Cai M."/>
            <person name="Zhang X."/>
        </authorList>
    </citation>
    <scope>NUCLEOTIDE SEQUENCE [LARGE SCALE GENOMIC DNA]</scope>
    <source>
        <strain evidence="6 7">ROY-1-1-2</strain>
    </source>
</reference>
<organism evidence="6 7">
    <name type="scientific">Azospirillum oleiclasticum</name>
    <dbReference type="NCBI Taxonomy" id="2735135"/>
    <lineage>
        <taxon>Bacteria</taxon>
        <taxon>Pseudomonadati</taxon>
        <taxon>Pseudomonadota</taxon>
        <taxon>Alphaproteobacteria</taxon>
        <taxon>Rhodospirillales</taxon>
        <taxon>Azospirillaceae</taxon>
        <taxon>Azospirillum</taxon>
    </lineage>
</organism>
<dbReference type="InterPro" id="IPR036737">
    <property type="entry name" value="OmpA-like_sf"/>
</dbReference>
<dbReference type="RefSeq" id="WP_180280633.1">
    <property type="nucleotide sequence ID" value="NZ_JABFDB010000001.1"/>
</dbReference>
<keyword evidence="7" id="KW-1185">Reference proteome</keyword>
<keyword evidence="3 4" id="KW-0472">Membrane</keyword>
<name>A0ABX2T6N2_9PROT</name>
<dbReference type="Gene3D" id="3.30.1330.60">
    <property type="entry name" value="OmpA-like domain"/>
    <property type="match status" value="1"/>
</dbReference>
<feature type="domain" description="Motility protein B-like N-terminal" evidence="5">
    <location>
        <begin position="20"/>
        <end position="60"/>
    </location>
</feature>
<evidence type="ECO:0000313" key="7">
    <source>
        <dbReference type="Proteomes" id="UP000584642"/>
    </source>
</evidence>
<proteinExistence type="predicted"/>
<evidence type="ECO:0000256" key="1">
    <source>
        <dbReference type="ARBA" id="ARBA00004370"/>
    </source>
</evidence>
<comment type="subcellular location">
    <subcellularLocation>
        <location evidence="1">Membrane</location>
    </subcellularLocation>
</comment>
<gene>
    <name evidence="6" type="ORF">HND93_04370</name>
</gene>
<comment type="caution">
    <text evidence="6">The sequence shown here is derived from an EMBL/GenBank/DDBJ whole genome shotgun (WGS) entry which is preliminary data.</text>
</comment>
<protein>
    <submittedName>
        <fullName evidence="6">Flagellar motor protein MotB</fullName>
    </submittedName>
</protein>
<keyword evidence="2 4" id="KW-0812">Transmembrane</keyword>
<dbReference type="SUPFAM" id="SSF103088">
    <property type="entry name" value="OmpA-like"/>
    <property type="match status" value="1"/>
</dbReference>
<keyword evidence="6" id="KW-0966">Cell projection</keyword>
<keyword evidence="6" id="KW-0969">Cilium</keyword>
<evidence type="ECO:0000256" key="3">
    <source>
        <dbReference type="ARBA" id="ARBA00023136"/>
    </source>
</evidence>
<dbReference type="Pfam" id="PF13677">
    <property type="entry name" value="MotB_plug"/>
    <property type="match status" value="1"/>
</dbReference>
<sequence>MIRVPGFDKARDSAGADSRRTIWLVSFTDLISLLFAFFVLMLAMAEPDGPRWARMADGLSARSTASAPSDRVPDPHAAFNAATLEPQSRVSLDYLGALLRTQVADRPELAGVFVQREDDRVVIVFPGELLFEHSGLLIGERGRRALHTLGAVVGRIGNRIEVVGHAEREDAASGQAWERSLGRAVAVSAALRGSGYRGDLVARSVMVPGAARGGPRVDVVVREMEE</sequence>
<accession>A0ABX2T6N2</accession>
<dbReference type="PANTHER" id="PTHR30329:SF20">
    <property type="entry name" value="EXPORTED PROTEIN"/>
    <property type="match status" value="1"/>
</dbReference>
<feature type="transmembrane region" description="Helical" evidence="4">
    <location>
        <begin position="21"/>
        <end position="45"/>
    </location>
</feature>
<evidence type="ECO:0000313" key="6">
    <source>
        <dbReference type="EMBL" id="NYZ18936.1"/>
    </source>
</evidence>
<evidence type="ECO:0000256" key="2">
    <source>
        <dbReference type="ARBA" id="ARBA00022692"/>
    </source>
</evidence>
<evidence type="ECO:0000259" key="5">
    <source>
        <dbReference type="Pfam" id="PF13677"/>
    </source>
</evidence>
<dbReference type="EMBL" id="JABFDB010000001">
    <property type="protein sequence ID" value="NYZ18936.1"/>
    <property type="molecule type" value="Genomic_DNA"/>
</dbReference>
<dbReference type="InterPro" id="IPR025713">
    <property type="entry name" value="MotB-like_N_dom"/>
</dbReference>
<evidence type="ECO:0000256" key="4">
    <source>
        <dbReference type="SAM" id="Phobius"/>
    </source>
</evidence>
<dbReference type="Proteomes" id="UP000584642">
    <property type="component" value="Unassembled WGS sequence"/>
</dbReference>
<keyword evidence="4" id="KW-1133">Transmembrane helix</keyword>
<dbReference type="PANTHER" id="PTHR30329">
    <property type="entry name" value="STATOR ELEMENT OF FLAGELLAR MOTOR COMPLEX"/>
    <property type="match status" value="1"/>
</dbReference>
<keyword evidence="6" id="KW-0282">Flagellum</keyword>